<keyword evidence="2" id="KW-1185">Reference proteome</keyword>
<evidence type="ECO:0000313" key="2">
    <source>
        <dbReference type="Proteomes" id="UP000830768"/>
    </source>
</evidence>
<accession>A0ACD3YQE5</accession>
<organism evidence="1 2">
    <name type="scientific">Fusarium solani subsp. cucurbitae</name>
    <name type="common">Neocosmosporum cucurbitae</name>
    <dbReference type="NCBI Taxonomy" id="2747967"/>
    <lineage>
        <taxon>Eukaryota</taxon>
        <taxon>Fungi</taxon>
        <taxon>Dikarya</taxon>
        <taxon>Ascomycota</taxon>
        <taxon>Pezizomycotina</taxon>
        <taxon>Sordariomycetes</taxon>
        <taxon>Hypocreomycetidae</taxon>
        <taxon>Hypocreales</taxon>
        <taxon>Nectriaceae</taxon>
        <taxon>Fusarium</taxon>
        <taxon>Fusarium solani species complex</taxon>
    </lineage>
</organism>
<evidence type="ECO:0000313" key="1">
    <source>
        <dbReference type="EMBL" id="UPK90831.1"/>
    </source>
</evidence>
<reference evidence="1" key="1">
    <citation type="submission" date="2021-11" db="EMBL/GenBank/DDBJ databases">
        <title>Fusarium solani-melongenae Genome sequencing and assembly.</title>
        <authorList>
            <person name="Xie S."/>
            <person name="Huang L."/>
            <person name="Zhang X."/>
        </authorList>
    </citation>
    <scope>NUCLEOTIDE SEQUENCE</scope>
    <source>
        <strain evidence="1">CRI 24-3</strain>
    </source>
</reference>
<dbReference type="Proteomes" id="UP000830768">
    <property type="component" value="Chromosome 2"/>
</dbReference>
<gene>
    <name evidence="1" type="ORF">LCI18_001766</name>
</gene>
<dbReference type="EMBL" id="CP090031">
    <property type="protein sequence ID" value="UPK90831.1"/>
    <property type="molecule type" value="Genomic_DNA"/>
</dbReference>
<proteinExistence type="predicted"/>
<name>A0ACD3YQE5_FUSSC</name>
<protein>
    <submittedName>
        <fullName evidence="1">Uncharacterized protein</fullName>
    </submittedName>
</protein>
<sequence>MMKLTLSILPIAIFAGVHAMPNPVERDDVQTVHLTFHGGPASYEMTFPADGKTRQTNSDINVNIIDAPDYNAFSQCTFTTNGEKTLVQSIDSDGSQHIIVGPPQVITAVSCQGFCVPTYGECYDSNGQPVGPCCNGFCAANRCRPWSTATSSS</sequence>